<keyword evidence="3" id="KW-0812">Transmembrane</keyword>
<protein>
    <submittedName>
        <fullName evidence="8">Uncharacterized protein</fullName>
    </submittedName>
</protein>
<dbReference type="EMBL" id="OB661307">
    <property type="protein sequence ID" value="CAD7227910.1"/>
    <property type="molecule type" value="Genomic_DNA"/>
</dbReference>
<evidence type="ECO:0000256" key="1">
    <source>
        <dbReference type="ARBA" id="ARBA00004651"/>
    </source>
</evidence>
<evidence type="ECO:0000256" key="3">
    <source>
        <dbReference type="ARBA" id="ARBA00022692"/>
    </source>
</evidence>
<evidence type="ECO:0000256" key="2">
    <source>
        <dbReference type="ARBA" id="ARBA00022475"/>
    </source>
</evidence>
<accession>A0A7R8WAB5</accession>
<dbReference type="SUPFAM" id="SSF53850">
    <property type="entry name" value="Periplasmic binding protein-like II"/>
    <property type="match status" value="2"/>
</dbReference>
<comment type="subcellular location">
    <subcellularLocation>
        <location evidence="1">Cell membrane</location>
        <topology evidence="1">Multi-pass membrane protein</topology>
    </subcellularLocation>
</comment>
<keyword evidence="4" id="KW-1133">Transmembrane helix</keyword>
<dbReference type="GO" id="GO:0005886">
    <property type="term" value="C:plasma membrane"/>
    <property type="evidence" value="ECO:0007669"/>
    <property type="project" value="UniProtKB-SubCell"/>
</dbReference>
<evidence type="ECO:0000256" key="7">
    <source>
        <dbReference type="ARBA" id="ARBA00023180"/>
    </source>
</evidence>
<keyword evidence="5" id="KW-0472">Membrane</keyword>
<name>A0A7R8WAB5_9CRUS</name>
<evidence type="ECO:0000313" key="8">
    <source>
        <dbReference type="EMBL" id="CAD7227910.1"/>
    </source>
</evidence>
<organism evidence="8">
    <name type="scientific">Cyprideis torosa</name>
    <dbReference type="NCBI Taxonomy" id="163714"/>
    <lineage>
        <taxon>Eukaryota</taxon>
        <taxon>Metazoa</taxon>
        <taxon>Ecdysozoa</taxon>
        <taxon>Arthropoda</taxon>
        <taxon>Crustacea</taxon>
        <taxon>Oligostraca</taxon>
        <taxon>Ostracoda</taxon>
        <taxon>Podocopa</taxon>
        <taxon>Podocopida</taxon>
        <taxon>Cytherocopina</taxon>
        <taxon>Cytheroidea</taxon>
        <taxon>Cytherideidae</taxon>
        <taxon>Cyprideis</taxon>
    </lineage>
</organism>
<keyword evidence="6" id="KW-0675">Receptor</keyword>
<gene>
    <name evidence="8" type="ORF">CTOB1V02_LOCUS5804</name>
</gene>
<dbReference type="AlphaFoldDB" id="A0A7R8WAB5"/>
<reference evidence="8" key="1">
    <citation type="submission" date="2020-11" db="EMBL/GenBank/DDBJ databases">
        <authorList>
            <person name="Tran Van P."/>
        </authorList>
    </citation>
    <scope>NUCLEOTIDE SEQUENCE</scope>
</reference>
<proteinExistence type="predicted"/>
<dbReference type="PANTHER" id="PTHR42643:SF41">
    <property type="entry name" value="IONOTROPIC RECEPTOR 20A-RELATED"/>
    <property type="match status" value="1"/>
</dbReference>
<evidence type="ECO:0000256" key="5">
    <source>
        <dbReference type="ARBA" id="ARBA00023136"/>
    </source>
</evidence>
<keyword evidence="2" id="KW-1003">Cell membrane</keyword>
<keyword evidence="7" id="KW-0325">Glycoprotein</keyword>
<sequence>MDRNPEIWHLGKERFLSRPYGIALSKGSPHVDEFNKQIGYLQSSGLVWKWAEMWKKKHEHIDTGADDQSVKPLSLKTLEGAFYAFDKHARVMVLFTNLCVDTAEYLLANPNLAFVWQNAQPKVFINQADLGMEKKKALIEIAFTNVLPAAINDVIFASIIPAKKSKKQRENYNLMLTFTRIYPYRSKTLPKVENLLFIPGEDLLPRSFEGSFYGQELVAGFRDHNQYTSIEVLPNGTKVRTGIYVEMTNYLAQKHNFTYTSVDRDTYKQVLTLVNNSEVDIFTSGMYTAYSRYEMVSISPAVTMINSAIMVTSKPMDTFSWEQMWKDLQLSFYLVIIVLVIFMIVVEKVIAIMDKDWGEHEPFIMTLIRTVTIATAPNKNFPRHGAGMFFFGMVLIFALFTRTIYEAMLKGHVFAYRPPKLVNTFEQFLEQKMNWLVSSPKDWSLELFFLD</sequence>
<evidence type="ECO:0000256" key="6">
    <source>
        <dbReference type="ARBA" id="ARBA00023170"/>
    </source>
</evidence>
<dbReference type="PANTHER" id="PTHR42643">
    <property type="entry name" value="IONOTROPIC RECEPTOR 20A-RELATED"/>
    <property type="match status" value="1"/>
</dbReference>
<dbReference type="OrthoDB" id="6362006at2759"/>
<dbReference type="Gene3D" id="3.40.190.10">
    <property type="entry name" value="Periplasmic binding protein-like II"/>
    <property type="match status" value="1"/>
</dbReference>
<evidence type="ECO:0000256" key="4">
    <source>
        <dbReference type="ARBA" id="ARBA00022989"/>
    </source>
</evidence>
<dbReference type="InterPro" id="IPR052192">
    <property type="entry name" value="Insect_Ionotropic_Sensory_Rcpt"/>
</dbReference>
<feature type="non-terminal residue" evidence="8">
    <location>
        <position position="1"/>
    </location>
</feature>